<dbReference type="RefSeq" id="WP_124565533.1">
    <property type="nucleotide sequence ID" value="NZ_JARRRY010000014.1"/>
</dbReference>
<dbReference type="InterPro" id="IPR019667">
    <property type="entry name" value="Uncharacterised_YbaK"/>
</dbReference>
<evidence type="ECO:0000313" key="1">
    <source>
        <dbReference type="EMBL" id="MDG5754848.1"/>
    </source>
</evidence>
<reference evidence="1 2" key="1">
    <citation type="submission" date="2023-04" db="EMBL/GenBank/DDBJ databases">
        <title>Ectobacillus antri isolated from activated sludge.</title>
        <authorList>
            <person name="Yan P."/>
            <person name="Liu X."/>
        </authorList>
    </citation>
    <scope>NUCLEOTIDE SEQUENCE [LARGE SCALE GENOMIC DNA]</scope>
    <source>
        <strain evidence="1 2">C18H</strain>
    </source>
</reference>
<organism evidence="1 2">
    <name type="scientific">Ectobacillus antri</name>
    <dbReference type="NCBI Taxonomy" id="2486280"/>
    <lineage>
        <taxon>Bacteria</taxon>
        <taxon>Bacillati</taxon>
        <taxon>Bacillota</taxon>
        <taxon>Bacilli</taxon>
        <taxon>Bacillales</taxon>
        <taxon>Bacillaceae</taxon>
        <taxon>Ectobacillus</taxon>
    </lineage>
</organism>
<dbReference type="Pfam" id="PF10730">
    <property type="entry name" value="DUF2521"/>
    <property type="match status" value="1"/>
</dbReference>
<evidence type="ECO:0000313" key="2">
    <source>
        <dbReference type="Proteomes" id="UP001218246"/>
    </source>
</evidence>
<comment type="caution">
    <text evidence="1">The sequence shown here is derived from an EMBL/GenBank/DDBJ whole genome shotgun (WGS) entry which is preliminary data.</text>
</comment>
<dbReference type="Proteomes" id="UP001218246">
    <property type="component" value="Unassembled WGS sequence"/>
</dbReference>
<gene>
    <name evidence="1" type="ORF">P6P90_12845</name>
</gene>
<keyword evidence="2" id="KW-1185">Reference proteome</keyword>
<accession>A0ABT6H7U3</accession>
<name>A0ABT6H7U3_9BACI</name>
<sequence>MTIVTTLTEKRREKQLKYEKRLLRELSLQTLRSGIHNSFIQYMSAPRFARHLEDYCLELAVESYLLGARYSKFGYYGESLLNVKIRSHYEESHLAETLFQFLCSIPASEFIEECHQSLYDTCHEFISCWWTEGYTKGERRYRLRLR</sequence>
<proteinExistence type="predicted"/>
<protein>
    <submittedName>
        <fullName evidence="1">DUF2521 family protein</fullName>
    </submittedName>
</protein>
<dbReference type="EMBL" id="JARULN010000014">
    <property type="protein sequence ID" value="MDG5754848.1"/>
    <property type="molecule type" value="Genomic_DNA"/>
</dbReference>